<dbReference type="Pfam" id="PF08241">
    <property type="entry name" value="Methyltransf_11"/>
    <property type="match status" value="1"/>
</dbReference>
<evidence type="ECO:0000256" key="1">
    <source>
        <dbReference type="SAM" id="Coils"/>
    </source>
</evidence>
<dbReference type="GO" id="GO:0008757">
    <property type="term" value="F:S-adenosylmethionine-dependent methyltransferase activity"/>
    <property type="evidence" value="ECO:0007669"/>
    <property type="project" value="InterPro"/>
</dbReference>
<gene>
    <name evidence="3" type="ORF">GIV53_20400</name>
</gene>
<accession>A0A9Q4A7L7</accession>
<feature type="domain" description="Methyltransferase type 11" evidence="2">
    <location>
        <begin position="44"/>
        <end position="137"/>
    </location>
</feature>
<dbReference type="Proteomes" id="UP000814010">
    <property type="component" value="Unassembled WGS sequence"/>
</dbReference>
<reference evidence="3" key="1">
    <citation type="submission" date="2019-11" db="EMBL/GenBank/DDBJ databases">
        <title>Epiphytic Pseudomonas syringae from cherry orchards.</title>
        <authorList>
            <person name="Hulin M.T."/>
        </authorList>
    </citation>
    <scope>NUCLEOTIDE SEQUENCE</scope>
    <source>
        <strain evidence="3">PA-2-5E</strain>
    </source>
</reference>
<protein>
    <submittedName>
        <fullName evidence="3">Methyltransferase domain-containing protein</fullName>
    </submittedName>
</protein>
<evidence type="ECO:0000313" key="4">
    <source>
        <dbReference type="Proteomes" id="UP000814010"/>
    </source>
</evidence>
<keyword evidence="3" id="KW-0489">Methyltransferase</keyword>
<evidence type="ECO:0000313" key="3">
    <source>
        <dbReference type="EMBL" id="MCF5631608.1"/>
    </source>
</evidence>
<feature type="coiled-coil region" evidence="1">
    <location>
        <begin position="245"/>
        <end position="272"/>
    </location>
</feature>
<dbReference type="SUPFAM" id="SSF53335">
    <property type="entry name" value="S-adenosyl-L-methionine-dependent methyltransferases"/>
    <property type="match status" value="1"/>
</dbReference>
<proteinExistence type="predicted"/>
<dbReference type="InterPro" id="IPR029063">
    <property type="entry name" value="SAM-dependent_MTases_sf"/>
</dbReference>
<dbReference type="RefSeq" id="WP_236453599.1">
    <property type="nucleotide sequence ID" value="NZ_WKAE01000285.1"/>
</dbReference>
<keyword evidence="1" id="KW-0175">Coiled coil</keyword>
<dbReference type="InterPro" id="IPR013216">
    <property type="entry name" value="Methyltransf_11"/>
</dbReference>
<dbReference type="Gene3D" id="3.40.50.150">
    <property type="entry name" value="Vaccinia Virus protein VP39"/>
    <property type="match status" value="1"/>
</dbReference>
<feature type="non-terminal residue" evidence="3">
    <location>
        <position position="283"/>
    </location>
</feature>
<evidence type="ECO:0000259" key="2">
    <source>
        <dbReference type="Pfam" id="PF08241"/>
    </source>
</evidence>
<comment type="caution">
    <text evidence="3">The sequence shown here is derived from an EMBL/GenBank/DDBJ whole genome shotgun (WGS) entry which is preliminary data.</text>
</comment>
<dbReference type="CDD" id="cd02440">
    <property type="entry name" value="AdoMet_MTases"/>
    <property type="match status" value="1"/>
</dbReference>
<sequence length="283" mass="31723">MTIPFYRAFEDRHRGSRELISERQQAYFPFIEPLQQMYPACQALDLGCGRGEWLEILIQVGFTPRGIDLDSGMLDACVERGLPVELDDALSALKKLPDDSQALVSGFHIAEHIPFKDLKVLVAEALRVLKPAGLLILETPNAENLVVGTQNFYLDPTHERPIPHLLLDFLIEFSGFSRSKLMRLHEPPVLVNGGPVDLMDVLGGASPDYAIVAQKAASAEQTQCFDSAFATDYGLALDTLAKRYDEQALNRLQQIEQRNQHLEVLLEQTKQFTEQAKLHSEQL</sequence>
<dbReference type="GO" id="GO:0032259">
    <property type="term" value="P:methylation"/>
    <property type="evidence" value="ECO:0007669"/>
    <property type="project" value="UniProtKB-KW"/>
</dbReference>
<keyword evidence="3" id="KW-0808">Transferase</keyword>
<name>A0A9Q4A7L7_PSESX</name>
<dbReference type="AlphaFoldDB" id="A0A9Q4A7L7"/>
<dbReference type="EMBL" id="WKAE01000285">
    <property type="protein sequence ID" value="MCF5631608.1"/>
    <property type="molecule type" value="Genomic_DNA"/>
</dbReference>
<organism evidence="3 4">
    <name type="scientific">Pseudomonas syringae</name>
    <dbReference type="NCBI Taxonomy" id="317"/>
    <lineage>
        <taxon>Bacteria</taxon>
        <taxon>Pseudomonadati</taxon>
        <taxon>Pseudomonadota</taxon>
        <taxon>Gammaproteobacteria</taxon>
        <taxon>Pseudomonadales</taxon>
        <taxon>Pseudomonadaceae</taxon>
        <taxon>Pseudomonas</taxon>
    </lineage>
</organism>